<comment type="pathway">
    <text evidence="1">Protein modification; protein ubiquitination.</text>
</comment>
<dbReference type="CDD" id="cd00121">
    <property type="entry name" value="MATH"/>
    <property type="match status" value="1"/>
</dbReference>
<evidence type="ECO:0000259" key="4">
    <source>
        <dbReference type="PROSITE" id="PS50144"/>
    </source>
</evidence>
<name>A0A8R7UMM5_TRIUA</name>
<proteinExistence type="predicted"/>
<dbReference type="SUPFAM" id="SSF49599">
    <property type="entry name" value="TRAF domain-like"/>
    <property type="match status" value="1"/>
</dbReference>
<keyword evidence="2" id="KW-0812">Transmembrane</keyword>
<organism evidence="5 6">
    <name type="scientific">Triticum urartu</name>
    <name type="common">Red wild einkorn</name>
    <name type="synonym">Crithodium urartu</name>
    <dbReference type="NCBI Taxonomy" id="4572"/>
    <lineage>
        <taxon>Eukaryota</taxon>
        <taxon>Viridiplantae</taxon>
        <taxon>Streptophyta</taxon>
        <taxon>Embryophyta</taxon>
        <taxon>Tracheophyta</taxon>
        <taxon>Spermatophyta</taxon>
        <taxon>Magnoliopsida</taxon>
        <taxon>Liliopsida</taxon>
        <taxon>Poales</taxon>
        <taxon>Poaceae</taxon>
        <taxon>BOP clade</taxon>
        <taxon>Pooideae</taxon>
        <taxon>Triticodae</taxon>
        <taxon>Triticeae</taxon>
        <taxon>Triticinae</taxon>
        <taxon>Triticum</taxon>
    </lineage>
</organism>
<dbReference type="PANTHER" id="PTHR26379:SF438">
    <property type="entry name" value="OS08G0128700 PROTEIN"/>
    <property type="match status" value="1"/>
</dbReference>
<sequence>MCLTSWPGYSKHRGMSHDGGISYIRSGTSAVGGHSWGIRFYPDRFKKENQDYITVYLELMSKTTKVRASCDLRLVDQCTGLRYSVSKTGPRIFNSEDSTRYAPQTAQFKRRSEIEGSAYLRDDRLKIECIVTVFEKPRVTKTSETKSLPKIDRPPSDMAQHVGKLLEEKQGLDVSFIVGGEIIEAHRLVIAMRSPVLKAELYGPMREARPGQCITIKDMQPAVFRALLHFIYTILCLAVRTLREKRTLR</sequence>
<dbReference type="Gene3D" id="2.60.210.10">
    <property type="entry name" value="Apoptosis, Tumor Necrosis Factor Receptor Associated Protein 2, Chain A"/>
    <property type="match status" value="1"/>
</dbReference>
<dbReference type="AlphaFoldDB" id="A0A8R7UMM5"/>
<evidence type="ECO:0000256" key="2">
    <source>
        <dbReference type="SAM" id="Phobius"/>
    </source>
</evidence>
<keyword evidence="6" id="KW-1185">Reference proteome</keyword>
<dbReference type="Pfam" id="PF22486">
    <property type="entry name" value="MATH_2"/>
    <property type="match status" value="1"/>
</dbReference>
<dbReference type="Pfam" id="PF00651">
    <property type="entry name" value="BTB"/>
    <property type="match status" value="1"/>
</dbReference>
<dbReference type="InterPro" id="IPR011333">
    <property type="entry name" value="SKP1/BTB/POZ_sf"/>
</dbReference>
<dbReference type="Gramene" id="TuG1812G0500004720.01.T01">
    <property type="protein sequence ID" value="TuG1812G0500004720.01.T01.cds350603"/>
    <property type="gene ID" value="TuG1812G0500004720.01"/>
</dbReference>
<feature type="domain" description="MATH" evidence="4">
    <location>
        <begin position="1"/>
        <end position="131"/>
    </location>
</feature>
<dbReference type="PROSITE" id="PS50144">
    <property type="entry name" value="MATH"/>
    <property type="match status" value="1"/>
</dbReference>
<protein>
    <recommendedName>
        <fullName evidence="7">BTB domain-containing protein</fullName>
    </recommendedName>
</protein>
<reference evidence="5" key="3">
    <citation type="submission" date="2022-06" db="UniProtKB">
        <authorList>
            <consortium name="EnsemblPlants"/>
        </authorList>
    </citation>
    <scope>IDENTIFICATION</scope>
</reference>
<evidence type="ECO:0000313" key="5">
    <source>
        <dbReference type="EnsemblPlants" id="TuG1812G0500004720.01.T01.cds350603"/>
    </source>
</evidence>
<reference evidence="6" key="1">
    <citation type="journal article" date="2013" name="Nature">
        <title>Draft genome of the wheat A-genome progenitor Triticum urartu.</title>
        <authorList>
            <person name="Ling H.Q."/>
            <person name="Zhao S."/>
            <person name="Liu D."/>
            <person name="Wang J."/>
            <person name="Sun H."/>
            <person name="Zhang C."/>
            <person name="Fan H."/>
            <person name="Li D."/>
            <person name="Dong L."/>
            <person name="Tao Y."/>
            <person name="Gao C."/>
            <person name="Wu H."/>
            <person name="Li Y."/>
            <person name="Cui Y."/>
            <person name="Guo X."/>
            <person name="Zheng S."/>
            <person name="Wang B."/>
            <person name="Yu K."/>
            <person name="Liang Q."/>
            <person name="Yang W."/>
            <person name="Lou X."/>
            <person name="Chen J."/>
            <person name="Feng M."/>
            <person name="Jian J."/>
            <person name="Zhang X."/>
            <person name="Luo G."/>
            <person name="Jiang Y."/>
            <person name="Liu J."/>
            <person name="Wang Z."/>
            <person name="Sha Y."/>
            <person name="Zhang B."/>
            <person name="Wu H."/>
            <person name="Tang D."/>
            <person name="Shen Q."/>
            <person name="Xue P."/>
            <person name="Zou S."/>
            <person name="Wang X."/>
            <person name="Liu X."/>
            <person name="Wang F."/>
            <person name="Yang Y."/>
            <person name="An X."/>
            <person name="Dong Z."/>
            <person name="Zhang K."/>
            <person name="Zhang X."/>
            <person name="Luo M.C."/>
            <person name="Dvorak J."/>
            <person name="Tong Y."/>
            <person name="Wang J."/>
            <person name="Yang H."/>
            <person name="Li Z."/>
            <person name="Wang D."/>
            <person name="Zhang A."/>
            <person name="Wang J."/>
        </authorList>
    </citation>
    <scope>NUCLEOTIDE SEQUENCE</scope>
    <source>
        <strain evidence="6">cv. G1812</strain>
    </source>
</reference>
<dbReference type="PROSITE" id="PS50097">
    <property type="entry name" value="BTB"/>
    <property type="match status" value="1"/>
</dbReference>
<dbReference type="Gene3D" id="3.30.710.10">
    <property type="entry name" value="Potassium Channel Kv1.1, Chain A"/>
    <property type="match status" value="1"/>
</dbReference>
<accession>A0A8R7UMM5</accession>
<dbReference type="InterPro" id="IPR002083">
    <property type="entry name" value="MATH/TRAF_dom"/>
</dbReference>
<feature type="transmembrane region" description="Helical" evidence="2">
    <location>
        <begin position="222"/>
        <end position="242"/>
    </location>
</feature>
<evidence type="ECO:0000313" key="6">
    <source>
        <dbReference type="Proteomes" id="UP000015106"/>
    </source>
</evidence>
<evidence type="ECO:0008006" key="7">
    <source>
        <dbReference type="Google" id="ProtNLM"/>
    </source>
</evidence>
<dbReference type="SUPFAM" id="SSF54695">
    <property type="entry name" value="POZ domain"/>
    <property type="match status" value="1"/>
</dbReference>
<keyword evidence="2" id="KW-0472">Membrane</keyword>
<evidence type="ECO:0000256" key="1">
    <source>
        <dbReference type="ARBA" id="ARBA00004906"/>
    </source>
</evidence>
<dbReference type="Proteomes" id="UP000015106">
    <property type="component" value="Chromosome 5"/>
</dbReference>
<evidence type="ECO:0000259" key="3">
    <source>
        <dbReference type="PROSITE" id="PS50097"/>
    </source>
</evidence>
<dbReference type="InterPro" id="IPR045005">
    <property type="entry name" value="BPM1-6"/>
</dbReference>
<feature type="domain" description="BTB" evidence="3">
    <location>
        <begin position="172"/>
        <end position="233"/>
    </location>
</feature>
<dbReference type="InterPro" id="IPR000210">
    <property type="entry name" value="BTB/POZ_dom"/>
</dbReference>
<reference evidence="5" key="2">
    <citation type="submission" date="2018-03" db="EMBL/GenBank/DDBJ databases">
        <title>The Triticum urartu genome reveals the dynamic nature of wheat genome evolution.</title>
        <authorList>
            <person name="Ling H."/>
            <person name="Ma B."/>
            <person name="Shi X."/>
            <person name="Liu H."/>
            <person name="Dong L."/>
            <person name="Sun H."/>
            <person name="Cao Y."/>
            <person name="Gao Q."/>
            <person name="Zheng S."/>
            <person name="Li Y."/>
            <person name="Yu Y."/>
            <person name="Du H."/>
            <person name="Qi M."/>
            <person name="Li Y."/>
            <person name="Yu H."/>
            <person name="Cui Y."/>
            <person name="Wang N."/>
            <person name="Chen C."/>
            <person name="Wu H."/>
            <person name="Zhao Y."/>
            <person name="Zhang J."/>
            <person name="Li Y."/>
            <person name="Zhou W."/>
            <person name="Zhang B."/>
            <person name="Hu W."/>
            <person name="Eijk M."/>
            <person name="Tang J."/>
            <person name="Witsenboer H."/>
            <person name="Zhao S."/>
            <person name="Li Z."/>
            <person name="Zhang A."/>
            <person name="Wang D."/>
            <person name="Liang C."/>
        </authorList>
    </citation>
    <scope>NUCLEOTIDE SEQUENCE [LARGE SCALE GENOMIC DNA]</scope>
    <source>
        <strain evidence="5">cv. G1812</strain>
    </source>
</reference>
<dbReference type="GO" id="GO:0016567">
    <property type="term" value="P:protein ubiquitination"/>
    <property type="evidence" value="ECO:0007669"/>
    <property type="project" value="InterPro"/>
</dbReference>
<dbReference type="InterPro" id="IPR008974">
    <property type="entry name" value="TRAF-like"/>
</dbReference>
<dbReference type="PANTHER" id="PTHR26379">
    <property type="entry name" value="BTB/POZ AND MATH DOMAIN-CONTAINING PROTEIN 1"/>
    <property type="match status" value="1"/>
</dbReference>
<keyword evidence="2" id="KW-1133">Transmembrane helix</keyword>
<dbReference type="EnsemblPlants" id="TuG1812G0500004720.01.T01">
    <property type="protein sequence ID" value="TuG1812G0500004720.01.T01.cds350603"/>
    <property type="gene ID" value="TuG1812G0500004720.01"/>
</dbReference>